<organism evidence="5 6">
    <name type="scientific">Hyalella azteca</name>
    <name type="common">Amphipod</name>
    <dbReference type="NCBI Taxonomy" id="294128"/>
    <lineage>
        <taxon>Eukaryota</taxon>
        <taxon>Metazoa</taxon>
        <taxon>Ecdysozoa</taxon>
        <taxon>Arthropoda</taxon>
        <taxon>Crustacea</taxon>
        <taxon>Multicrustacea</taxon>
        <taxon>Malacostraca</taxon>
        <taxon>Eumalacostraca</taxon>
        <taxon>Peracarida</taxon>
        <taxon>Amphipoda</taxon>
        <taxon>Senticaudata</taxon>
        <taxon>Talitrida</taxon>
        <taxon>Talitroidea</taxon>
        <taxon>Hyalellidae</taxon>
        <taxon>Hyalella</taxon>
    </lineage>
</organism>
<dbReference type="OrthoDB" id="6380677at2759"/>
<evidence type="ECO:0000259" key="4">
    <source>
        <dbReference type="Pfam" id="PF16188"/>
    </source>
</evidence>
<dbReference type="Gene3D" id="3.90.230.10">
    <property type="entry name" value="Creatinase/methionine aminopeptidase superfamily"/>
    <property type="match status" value="1"/>
</dbReference>
<keyword evidence="6" id="KW-0645">Protease</keyword>
<keyword evidence="6" id="KW-0378">Hydrolase</keyword>
<dbReference type="FunFam" id="3.90.230.10:FF:000009">
    <property type="entry name" value="xaa-Pro aminopeptidase 2"/>
    <property type="match status" value="1"/>
</dbReference>
<keyword evidence="2" id="KW-0732">Signal</keyword>
<dbReference type="InterPro" id="IPR029149">
    <property type="entry name" value="Creatin/AminoP/Spt16_N"/>
</dbReference>
<reference evidence="6" key="1">
    <citation type="submission" date="2025-08" db="UniProtKB">
        <authorList>
            <consortium name="RefSeq"/>
        </authorList>
    </citation>
    <scope>IDENTIFICATION</scope>
    <source>
        <tissue evidence="6">Whole organism</tissue>
    </source>
</reference>
<protein>
    <submittedName>
        <fullName evidence="6">Xaa-Pro aminopeptidase ApepP</fullName>
    </submittedName>
</protein>
<comment type="similarity">
    <text evidence="1">Belongs to the peptidase M24B family.</text>
</comment>
<dbReference type="InterPro" id="IPR000994">
    <property type="entry name" value="Pept_M24"/>
</dbReference>
<dbReference type="AlphaFoldDB" id="A0A979FRI2"/>
<feature type="signal peptide" evidence="2">
    <location>
        <begin position="1"/>
        <end position="21"/>
    </location>
</feature>
<evidence type="ECO:0000313" key="6">
    <source>
        <dbReference type="RefSeq" id="XP_047739739.1"/>
    </source>
</evidence>
<name>A0A979FRI2_HYAAZ</name>
<gene>
    <name evidence="6" type="primary">LOC108676176</name>
</gene>
<dbReference type="InterPro" id="IPR050422">
    <property type="entry name" value="X-Pro_aminopeptidase_P"/>
</dbReference>
<dbReference type="InterPro" id="IPR033740">
    <property type="entry name" value="Pept_M24B"/>
</dbReference>
<evidence type="ECO:0000313" key="5">
    <source>
        <dbReference type="Proteomes" id="UP000694843"/>
    </source>
</evidence>
<dbReference type="CDD" id="cd01085">
    <property type="entry name" value="APP"/>
    <property type="match status" value="1"/>
</dbReference>
<dbReference type="InterPro" id="IPR032416">
    <property type="entry name" value="Peptidase_M24_C"/>
</dbReference>
<feature type="domain" description="Peptidase M24 C-terminal" evidence="4">
    <location>
        <begin position="543"/>
        <end position="605"/>
    </location>
</feature>
<accession>A0A979FRI2</accession>
<dbReference type="OMA" id="NARMINI"/>
<sequence length="640" mass="71565">MSAGMKILLFFVLCCFTVCSGSRFGSATRDYLQRSDDVAVLRSLRAVTVDNRTNCGPGDTDPANRVNTTVRVNALIDELKARNFAAYIVTTGDAHQSEYPPYPDILEWLQENLKPGEKAAADAKLIAYGSWLSLSSGLEEEGKSIVPSAENLVDLVWGNDTENPQPPYSDSPAIIYPIEYAGQNLTEKLSEVRKALQEVNAAALVVTALDEVAWLYNIRGNDVPYNPVLRSYAIVTETWAKLYANGIQMSNITDQLTDVNISDYEDIWADLKDLSVDTSIGMIFLPGNARAPGCSFEVYNTVMETKRYLATTPTLLKKATKNRIEITQMREAVINDGVALTRFLAYLEDQIISGKQWTELSAQNKLAEYRMEAGARELSFATISGYGEHGAIIHYESTNETDVAIGNSSLYLLDSGGQYFGATTDVTRTMHYGTPTADHIEMYTRVLMGNIDFGSLIFPYGTLKTRMDVLARRAIWSQGLDYRHGTSHGIGAYLNVHEPYLDEFQIGYVLSNEPGYYKDGEYGIRIEDQMTIVDANMKFDKDFYKLEMLTMVPYEPKLIDVNLLSDEQLEVLNTRFANIRATTGVKLQEGNYTSEYNWLLRKTENLTRIVVEQIETTDGAINTYACWLTLVLAGVVLRLH</sequence>
<feature type="chain" id="PRO_5037217807" evidence="2">
    <location>
        <begin position="22"/>
        <end position="640"/>
    </location>
</feature>
<dbReference type="GO" id="GO:0070006">
    <property type="term" value="F:metalloaminopeptidase activity"/>
    <property type="evidence" value="ECO:0007669"/>
    <property type="project" value="InterPro"/>
</dbReference>
<dbReference type="SUPFAM" id="SSF55920">
    <property type="entry name" value="Creatinase/aminopeptidase"/>
    <property type="match status" value="1"/>
</dbReference>
<dbReference type="RefSeq" id="XP_047739739.1">
    <property type="nucleotide sequence ID" value="XM_047883783.1"/>
</dbReference>
<evidence type="ECO:0000256" key="2">
    <source>
        <dbReference type="SAM" id="SignalP"/>
    </source>
</evidence>
<dbReference type="PANTHER" id="PTHR43763:SF6">
    <property type="entry name" value="XAA-PRO AMINOPEPTIDASE 1"/>
    <property type="match status" value="1"/>
</dbReference>
<dbReference type="InterPro" id="IPR036005">
    <property type="entry name" value="Creatinase/aminopeptidase-like"/>
</dbReference>
<dbReference type="Proteomes" id="UP000694843">
    <property type="component" value="Unplaced"/>
</dbReference>
<dbReference type="Pfam" id="PF16189">
    <property type="entry name" value="Creatinase_N_2"/>
    <property type="match status" value="1"/>
</dbReference>
<dbReference type="KEGG" id="hazt:108676176"/>
<dbReference type="Pfam" id="PF16188">
    <property type="entry name" value="Peptidase_M24_C"/>
    <property type="match status" value="1"/>
</dbReference>
<feature type="domain" description="Peptidase M24" evidence="3">
    <location>
        <begin position="328"/>
        <end position="532"/>
    </location>
</feature>
<evidence type="ECO:0000259" key="3">
    <source>
        <dbReference type="Pfam" id="PF00557"/>
    </source>
</evidence>
<proteinExistence type="inferred from homology"/>
<keyword evidence="6" id="KW-0031">Aminopeptidase</keyword>
<dbReference type="Gene3D" id="3.40.350.10">
    <property type="entry name" value="Creatinase/prolidase N-terminal domain"/>
    <property type="match status" value="2"/>
</dbReference>
<evidence type="ECO:0000256" key="1">
    <source>
        <dbReference type="ARBA" id="ARBA00008766"/>
    </source>
</evidence>
<dbReference type="Pfam" id="PF00557">
    <property type="entry name" value="Peptidase_M24"/>
    <property type="match status" value="1"/>
</dbReference>
<dbReference type="PANTHER" id="PTHR43763">
    <property type="entry name" value="XAA-PRO AMINOPEPTIDASE 1"/>
    <property type="match status" value="1"/>
</dbReference>
<keyword evidence="5" id="KW-1185">Reference proteome</keyword>
<dbReference type="GeneID" id="108676176"/>